<evidence type="ECO:0000256" key="7">
    <source>
        <dbReference type="PROSITE-ProRule" id="PRU00108"/>
    </source>
</evidence>
<accession>A0A6G6C044</accession>
<sequence length="180" mass="20935">MNYFAAQTACTSPPYNYTGISLQEQYGESCENMSQAHYGYASSYYGTNSTLSQPTACSLTGDVLPSLVHANNQRNAPVEYHSCALQSSQSSHFFPWMGIVGPNSAQRRRGRQTYTRYQTLELEKEFQFNHYLTRKRRIEIAHVLCLTERQIKIWFQNRRMKLKKERQQIKEMNEKVNKNG</sequence>
<dbReference type="InterPro" id="IPR020479">
    <property type="entry name" value="HD_metazoa"/>
</dbReference>
<dbReference type="SMART" id="SM00389">
    <property type="entry name" value="HOX"/>
    <property type="match status" value="1"/>
</dbReference>
<dbReference type="PRINTS" id="PR00024">
    <property type="entry name" value="HOMEOBOX"/>
</dbReference>
<evidence type="ECO:0000256" key="1">
    <source>
        <dbReference type="ARBA" id="ARBA00004123"/>
    </source>
</evidence>
<dbReference type="GO" id="GO:0009952">
    <property type="term" value="P:anterior/posterior pattern specification"/>
    <property type="evidence" value="ECO:0007669"/>
    <property type="project" value="TreeGrafter"/>
</dbReference>
<reference evidence="10" key="1">
    <citation type="submission" date="2019-09" db="EMBL/GenBank/DDBJ databases">
        <title>Hox genes in phoronid Phoronopsis harmeri.</title>
        <authorList>
            <person name="Gasiorowski L."/>
            <person name="Hejnol A."/>
        </authorList>
    </citation>
    <scope>NUCLEOTIDE SEQUENCE</scope>
</reference>
<dbReference type="GO" id="GO:0000978">
    <property type="term" value="F:RNA polymerase II cis-regulatory region sequence-specific DNA binding"/>
    <property type="evidence" value="ECO:0007669"/>
    <property type="project" value="TreeGrafter"/>
</dbReference>
<dbReference type="PROSITE" id="PS00027">
    <property type="entry name" value="HOMEOBOX_1"/>
    <property type="match status" value="1"/>
</dbReference>
<keyword evidence="6 7" id="KW-0539">Nucleus</keyword>
<dbReference type="PROSITE" id="PS50071">
    <property type="entry name" value="HOMEOBOX_2"/>
    <property type="match status" value="1"/>
</dbReference>
<evidence type="ECO:0000256" key="2">
    <source>
        <dbReference type="ARBA" id="ARBA00009107"/>
    </source>
</evidence>
<dbReference type="InterPro" id="IPR009057">
    <property type="entry name" value="Homeodomain-like_sf"/>
</dbReference>
<keyword evidence="4 7" id="KW-0238">DNA-binding</keyword>
<proteinExistence type="evidence at transcript level"/>
<evidence type="ECO:0000256" key="5">
    <source>
        <dbReference type="ARBA" id="ARBA00023155"/>
    </source>
</evidence>
<name>A0A6G6C044_9BILA</name>
<dbReference type="PANTHER" id="PTHR45659">
    <property type="entry name" value="HOMEOBOX PROTEIN HOX"/>
    <property type="match status" value="1"/>
</dbReference>
<keyword evidence="5 7" id="KW-0371">Homeobox</keyword>
<feature type="domain" description="Homeobox" evidence="9">
    <location>
        <begin position="105"/>
        <end position="165"/>
    </location>
</feature>
<evidence type="ECO:0000256" key="6">
    <source>
        <dbReference type="ARBA" id="ARBA00023242"/>
    </source>
</evidence>
<dbReference type="GO" id="GO:0005634">
    <property type="term" value="C:nucleus"/>
    <property type="evidence" value="ECO:0007669"/>
    <property type="project" value="UniProtKB-SubCell"/>
</dbReference>
<comment type="subcellular location">
    <subcellularLocation>
        <location evidence="1 7 8">Nucleus</location>
    </subcellularLocation>
</comment>
<dbReference type="InterPro" id="IPR001356">
    <property type="entry name" value="HD"/>
</dbReference>
<protein>
    <submittedName>
        <fullName evidence="10">Lox4 homeobox protein</fullName>
    </submittedName>
</protein>
<dbReference type="Pfam" id="PF00046">
    <property type="entry name" value="Homeodomain"/>
    <property type="match status" value="1"/>
</dbReference>
<dbReference type="EMBL" id="MN443111">
    <property type="protein sequence ID" value="QID57591.1"/>
    <property type="molecule type" value="mRNA"/>
</dbReference>
<dbReference type="SUPFAM" id="SSF46689">
    <property type="entry name" value="Homeodomain-like"/>
    <property type="match status" value="1"/>
</dbReference>
<evidence type="ECO:0000256" key="8">
    <source>
        <dbReference type="RuleBase" id="RU000682"/>
    </source>
</evidence>
<dbReference type="GO" id="GO:0000981">
    <property type="term" value="F:DNA-binding transcription factor activity, RNA polymerase II-specific"/>
    <property type="evidence" value="ECO:0007669"/>
    <property type="project" value="InterPro"/>
</dbReference>
<dbReference type="PANTHER" id="PTHR45659:SF4">
    <property type="entry name" value="HOMEOBOX PROTEIN ABDOMINAL-A"/>
    <property type="match status" value="1"/>
</dbReference>
<evidence type="ECO:0000259" key="9">
    <source>
        <dbReference type="PROSITE" id="PS50071"/>
    </source>
</evidence>
<evidence type="ECO:0000313" key="10">
    <source>
        <dbReference type="EMBL" id="QID57591.1"/>
    </source>
</evidence>
<dbReference type="AlphaFoldDB" id="A0A6G6C044"/>
<dbReference type="InterPro" id="IPR017970">
    <property type="entry name" value="Homeobox_CS"/>
</dbReference>
<dbReference type="Gene3D" id="1.10.10.60">
    <property type="entry name" value="Homeodomain-like"/>
    <property type="match status" value="1"/>
</dbReference>
<feature type="DNA-binding region" description="Homeobox" evidence="7">
    <location>
        <begin position="107"/>
        <end position="166"/>
    </location>
</feature>
<organism evidence="10">
    <name type="scientific">Phoronopsis harmeri</name>
    <dbReference type="NCBI Taxonomy" id="490051"/>
    <lineage>
        <taxon>Eukaryota</taxon>
        <taxon>Metazoa</taxon>
        <taxon>Spiralia</taxon>
        <taxon>Lophotrochozoa</taxon>
        <taxon>Phoronida</taxon>
        <taxon>Phoronidae</taxon>
        <taxon>Phoronopsis</taxon>
    </lineage>
</organism>
<dbReference type="InterPro" id="IPR050296">
    <property type="entry name" value="Antp_homeobox"/>
</dbReference>
<dbReference type="CDD" id="cd00086">
    <property type="entry name" value="homeodomain"/>
    <property type="match status" value="1"/>
</dbReference>
<comment type="similarity">
    <text evidence="2">Belongs to the Antp homeobox family.</text>
</comment>
<dbReference type="FunFam" id="1.10.10.60:FF:000193">
    <property type="entry name" value="Ultrabithorax, isoform C"/>
    <property type="match status" value="1"/>
</dbReference>
<evidence type="ECO:0000256" key="3">
    <source>
        <dbReference type="ARBA" id="ARBA00022473"/>
    </source>
</evidence>
<keyword evidence="3" id="KW-0217">Developmental protein</keyword>
<evidence type="ECO:0000256" key="4">
    <source>
        <dbReference type="ARBA" id="ARBA00023125"/>
    </source>
</evidence>